<proteinExistence type="predicted"/>
<dbReference type="OrthoDB" id="7949713at2"/>
<evidence type="ECO:0000313" key="4">
    <source>
        <dbReference type="Proteomes" id="UP000198923"/>
    </source>
</evidence>
<evidence type="ECO:0000313" key="3">
    <source>
        <dbReference type="EMBL" id="SDI42894.1"/>
    </source>
</evidence>
<dbReference type="EMBL" id="FNCN01000051">
    <property type="protein sequence ID" value="SDI42894.1"/>
    <property type="molecule type" value="Genomic_DNA"/>
</dbReference>
<keyword evidence="4" id="KW-1185">Reference proteome</keyword>
<feature type="chain" id="PRO_5011643922" description="Secreted protein" evidence="2">
    <location>
        <begin position="24"/>
        <end position="174"/>
    </location>
</feature>
<dbReference type="RefSeq" id="WP_093175734.1">
    <property type="nucleotide sequence ID" value="NZ_FNCN01000051.1"/>
</dbReference>
<evidence type="ECO:0008006" key="5">
    <source>
        <dbReference type="Google" id="ProtNLM"/>
    </source>
</evidence>
<dbReference type="AlphaFoldDB" id="A0A1G8KHL3"/>
<organism evidence="3 4">
    <name type="scientific">Sinosporangium album</name>
    <dbReference type="NCBI Taxonomy" id="504805"/>
    <lineage>
        <taxon>Bacteria</taxon>
        <taxon>Bacillati</taxon>
        <taxon>Actinomycetota</taxon>
        <taxon>Actinomycetes</taxon>
        <taxon>Streptosporangiales</taxon>
        <taxon>Streptosporangiaceae</taxon>
        <taxon>Sinosporangium</taxon>
    </lineage>
</organism>
<evidence type="ECO:0000256" key="1">
    <source>
        <dbReference type="SAM" id="MobiDB-lite"/>
    </source>
</evidence>
<protein>
    <recommendedName>
        <fullName evidence="5">Secreted protein</fullName>
    </recommendedName>
</protein>
<feature type="region of interest" description="Disordered" evidence="1">
    <location>
        <begin position="67"/>
        <end position="91"/>
    </location>
</feature>
<dbReference type="PROSITE" id="PS51257">
    <property type="entry name" value="PROKAR_LIPOPROTEIN"/>
    <property type="match status" value="1"/>
</dbReference>
<feature type="region of interest" description="Disordered" evidence="1">
    <location>
        <begin position="131"/>
        <end position="160"/>
    </location>
</feature>
<sequence>MKIRLLFAVPLLAMALASCGAKADEVKVASANGTAEPAASAPAAAAAPTDQREASLKFAQCMRQNGVDMPDPDPNGPITMMERPGDAEKTKKAQEACKQFLQASVGEKGKGVDADKLDMLVKLAQCMRQQGIDMPDPSADGKVEISIPPGTPEEKVKAAHEACKDYSAGMPLQP</sequence>
<evidence type="ECO:0000256" key="2">
    <source>
        <dbReference type="SAM" id="SignalP"/>
    </source>
</evidence>
<accession>A0A1G8KHL3</accession>
<keyword evidence="2" id="KW-0732">Signal</keyword>
<reference evidence="3 4" key="1">
    <citation type="submission" date="2016-10" db="EMBL/GenBank/DDBJ databases">
        <authorList>
            <person name="de Groot N.N."/>
        </authorList>
    </citation>
    <scope>NUCLEOTIDE SEQUENCE [LARGE SCALE GENOMIC DNA]</scope>
    <source>
        <strain evidence="3 4">CPCC 201354</strain>
    </source>
</reference>
<feature type="signal peptide" evidence="2">
    <location>
        <begin position="1"/>
        <end position="23"/>
    </location>
</feature>
<dbReference type="Proteomes" id="UP000198923">
    <property type="component" value="Unassembled WGS sequence"/>
</dbReference>
<dbReference type="STRING" id="504805.SAMN05421505_1514"/>
<name>A0A1G8KHL3_9ACTN</name>
<gene>
    <name evidence="3" type="ORF">SAMN05421505_1514</name>
</gene>